<organism evidence="2 3">
    <name type="scientific">Batillaria attramentaria</name>
    <dbReference type="NCBI Taxonomy" id="370345"/>
    <lineage>
        <taxon>Eukaryota</taxon>
        <taxon>Metazoa</taxon>
        <taxon>Spiralia</taxon>
        <taxon>Lophotrochozoa</taxon>
        <taxon>Mollusca</taxon>
        <taxon>Gastropoda</taxon>
        <taxon>Caenogastropoda</taxon>
        <taxon>Sorbeoconcha</taxon>
        <taxon>Cerithioidea</taxon>
        <taxon>Batillariidae</taxon>
        <taxon>Batillaria</taxon>
    </lineage>
</organism>
<dbReference type="AlphaFoldDB" id="A0ABD0L2F2"/>
<evidence type="ECO:0000256" key="1">
    <source>
        <dbReference type="SAM" id="MobiDB-lite"/>
    </source>
</evidence>
<gene>
    <name evidence="2" type="ORF">BaRGS_00015020</name>
</gene>
<sequence>METQSKKNRRLKLKTKTTTLTKQDCASTGRQEQEWIPDKKSKVEHVIEILDDTDSADNRSQAAAEKDKSVTTKGKQKQVPWESLPDLPSYKPVPHKNSDDTQPEIRSPIDDLPPLPKSCSCTIRRKKRS</sequence>
<evidence type="ECO:0000313" key="2">
    <source>
        <dbReference type="EMBL" id="KAK7493691.1"/>
    </source>
</evidence>
<feature type="compositionally biased region" description="Basic residues" evidence="1">
    <location>
        <begin position="1"/>
        <end position="15"/>
    </location>
</feature>
<evidence type="ECO:0000313" key="3">
    <source>
        <dbReference type="Proteomes" id="UP001519460"/>
    </source>
</evidence>
<comment type="caution">
    <text evidence="2">The sequence shown here is derived from an EMBL/GenBank/DDBJ whole genome shotgun (WGS) entry which is preliminary data.</text>
</comment>
<dbReference type="Proteomes" id="UP001519460">
    <property type="component" value="Unassembled WGS sequence"/>
</dbReference>
<feature type="compositionally biased region" description="Basic and acidic residues" evidence="1">
    <location>
        <begin position="31"/>
        <end position="48"/>
    </location>
</feature>
<name>A0ABD0L2F2_9CAEN</name>
<proteinExistence type="predicted"/>
<accession>A0ABD0L2F2</accession>
<keyword evidence="3" id="KW-1185">Reference proteome</keyword>
<reference evidence="2 3" key="1">
    <citation type="journal article" date="2023" name="Sci. Data">
        <title>Genome assembly of the Korean intertidal mud-creeper Batillaria attramentaria.</title>
        <authorList>
            <person name="Patra A.K."/>
            <person name="Ho P.T."/>
            <person name="Jun S."/>
            <person name="Lee S.J."/>
            <person name="Kim Y."/>
            <person name="Won Y.J."/>
        </authorList>
    </citation>
    <scope>NUCLEOTIDE SEQUENCE [LARGE SCALE GENOMIC DNA]</scope>
    <source>
        <strain evidence="2">Wonlab-2016</strain>
    </source>
</reference>
<dbReference type="EMBL" id="JACVVK020000090">
    <property type="protein sequence ID" value="KAK7493691.1"/>
    <property type="molecule type" value="Genomic_DNA"/>
</dbReference>
<protein>
    <submittedName>
        <fullName evidence="2">Uncharacterized protein</fullName>
    </submittedName>
</protein>
<feature type="region of interest" description="Disordered" evidence="1">
    <location>
        <begin position="1"/>
        <end position="129"/>
    </location>
</feature>